<evidence type="ECO:0000313" key="2">
    <source>
        <dbReference type="Proteomes" id="UP000287300"/>
    </source>
</evidence>
<comment type="caution">
    <text evidence="1">The sequence shown here is derived from an EMBL/GenBank/DDBJ whole genome shotgun (WGS) entry which is preliminary data.</text>
</comment>
<evidence type="ECO:0000313" key="1">
    <source>
        <dbReference type="EMBL" id="GCD53593.1"/>
    </source>
</evidence>
<name>A0A401WWB1_ACEPA</name>
<protein>
    <submittedName>
        <fullName evidence="1">Uncharacterized protein</fullName>
    </submittedName>
</protein>
<reference evidence="1 2" key="1">
    <citation type="submission" date="2016-06" db="EMBL/GenBank/DDBJ databases">
        <title>Acetobacter pasteurianus NBRC 3188 whole genome sequencing project.</title>
        <authorList>
            <person name="Matsutani M."/>
            <person name="Shiwa Y."/>
            <person name="Okamoto-Kainuma A."/>
            <person name="Ishikawa M."/>
            <person name="Koizumi Y."/>
            <person name="Yoshikawa H."/>
            <person name="Yakushi T."/>
            <person name="Matsushita K."/>
        </authorList>
    </citation>
    <scope>NUCLEOTIDE SEQUENCE [LARGE SCALE GENOMIC DNA]</scope>
    <source>
        <strain evidence="1 2">NBRC 3188</strain>
    </source>
</reference>
<dbReference type="Proteomes" id="UP000287300">
    <property type="component" value="Unassembled WGS sequence"/>
</dbReference>
<sequence length="41" mass="4467">MQSEEERAEILWSMGAVESSTFKVGILSCCFPSISELQGEG</sequence>
<dbReference type="AlphaFoldDB" id="A0A401WWB1"/>
<accession>A0A401WWB1</accession>
<organism evidence="1 2">
    <name type="scientific">Acetobacter pasteurianus NBRC 3188</name>
    <dbReference type="NCBI Taxonomy" id="1226663"/>
    <lineage>
        <taxon>Bacteria</taxon>
        <taxon>Pseudomonadati</taxon>
        <taxon>Pseudomonadota</taxon>
        <taxon>Alphaproteobacteria</taxon>
        <taxon>Acetobacterales</taxon>
        <taxon>Acetobacteraceae</taxon>
        <taxon>Acetobacter</taxon>
    </lineage>
</organism>
<proteinExistence type="predicted"/>
<gene>
    <name evidence="1" type="ORF">NBRC3188_2290</name>
</gene>
<dbReference type="EMBL" id="BDES01000063">
    <property type="protein sequence ID" value="GCD53593.1"/>
    <property type="molecule type" value="Genomic_DNA"/>
</dbReference>